<dbReference type="InterPro" id="IPR003593">
    <property type="entry name" value="AAA+_ATPase"/>
</dbReference>
<evidence type="ECO:0000313" key="7">
    <source>
        <dbReference type="EMBL" id="KAJ5374740.1"/>
    </source>
</evidence>
<dbReference type="InterPro" id="IPR003959">
    <property type="entry name" value="ATPase_AAA_core"/>
</dbReference>
<dbReference type="Pfam" id="PF17866">
    <property type="entry name" value="AAA_lid_6"/>
    <property type="match status" value="1"/>
</dbReference>
<feature type="region of interest" description="Disordered" evidence="5">
    <location>
        <begin position="2228"/>
        <end position="2257"/>
    </location>
</feature>
<reference evidence="7" key="2">
    <citation type="journal article" date="2023" name="IMA Fungus">
        <title>Comparative genomic study of the Penicillium genus elucidates a diverse pangenome and 15 lateral gene transfer events.</title>
        <authorList>
            <person name="Petersen C."/>
            <person name="Sorensen T."/>
            <person name="Nielsen M.R."/>
            <person name="Sondergaard T.E."/>
            <person name="Sorensen J.L."/>
            <person name="Fitzpatrick D.A."/>
            <person name="Frisvad J.C."/>
            <person name="Nielsen K.L."/>
        </authorList>
    </citation>
    <scope>NUCLEOTIDE SEQUENCE</scope>
    <source>
        <strain evidence="7">IBT 3081</strain>
    </source>
</reference>
<dbReference type="Pfam" id="PF13087">
    <property type="entry name" value="AAA_12"/>
    <property type="match status" value="1"/>
</dbReference>
<comment type="caution">
    <text evidence="7">The sequence shown here is derived from an EMBL/GenBank/DDBJ whole genome shotgun (WGS) entry which is preliminary data.</text>
</comment>
<proteinExistence type="inferred from homology"/>
<keyword evidence="3" id="KW-0347">Helicase</keyword>
<accession>A0A9W9VCQ4</accession>
<dbReference type="GeneID" id="81463659"/>
<dbReference type="PANTHER" id="PTHR43392">
    <property type="entry name" value="AAA-TYPE ATPASE FAMILY PROTEIN / ANKYRIN REPEAT FAMILY PROTEIN"/>
    <property type="match status" value="1"/>
</dbReference>
<dbReference type="Pfam" id="PF13086">
    <property type="entry name" value="AAA_11"/>
    <property type="match status" value="1"/>
</dbReference>
<dbReference type="InterPro" id="IPR041627">
    <property type="entry name" value="AAA_lid_6"/>
</dbReference>
<dbReference type="InterPro" id="IPR041679">
    <property type="entry name" value="DNA2/NAM7-like_C"/>
</dbReference>
<name>A0A9W9VCQ4_9EURO</name>
<dbReference type="InterPro" id="IPR047187">
    <property type="entry name" value="SF1_C_Upf1"/>
</dbReference>
<gene>
    <name evidence="7" type="ORF">N7517_006746</name>
</gene>
<evidence type="ECO:0000256" key="1">
    <source>
        <dbReference type="ARBA" id="ARBA00010378"/>
    </source>
</evidence>
<dbReference type="InterPro" id="IPR000641">
    <property type="entry name" value="CbxX/CfxQ"/>
</dbReference>
<dbReference type="GO" id="GO:0004386">
    <property type="term" value="F:helicase activity"/>
    <property type="evidence" value="ECO:0007669"/>
    <property type="project" value="InterPro"/>
</dbReference>
<reference evidence="7" key="1">
    <citation type="submission" date="2022-12" db="EMBL/GenBank/DDBJ databases">
        <authorList>
            <person name="Petersen C."/>
        </authorList>
    </citation>
    <scope>NUCLEOTIDE SEQUENCE</scope>
    <source>
        <strain evidence="7">IBT 3081</strain>
    </source>
</reference>
<keyword evidence="4" id="KW-0067">ATP-binding</keyword>
<dbReference type="CDD" id="cd06008">
    <property type="entry name" value="NF-X1-zinc-finger"/>
    <property type="match status" value="1"/>
</dbReference>
<feature type="compositionally biased region" description="Polar residues" evidence="5">
    <location>
        <begin position="2139"/>
        <end position="2155"/>
    </location>
</feature>
<sequence>MSTNVRSERLSKYFGAVVNGKQEVQDLTDFKRFVEAILNQSDPSIVVQRVISSQSALNALRNGLRFSLTPVFINGYTAKLIQYLNHREVKLLCNGQFLEQLLLIILEPCTLWGAFLEAFRTRKLEVHAIQALCWLMTELLSLPPSCGVDIRADAQAVLDDGSLFSSPSVDIRNLGHKIRYCLEMKSPATTLQDSEITAGGRHDNDFSDFRLTAIFPTADEMRCTEKPFYRRAEDIAQLSSGQRVAGHIDNQFRLLREDMLSELRDDFQIAKGTKKGRRSAFHLKDLRLAHVRCTSGTSTHLRPCTIGVTAQSGLEKLKNLSTDDRKAFLKDKPQFVKHRAFGCLTRDTEIVAFATIEREIDELISDSPVVMLRITGEEALKKSLLYLKLYHDVEFLLVDTAMFAYEPILKCLQERIELPLTEELFLYERDHPVKDSSLVPWKVVNKLKEEYGSNIQRTLKTSMPVTLDASQLDSMLAGLTQRVSLIQGPPGTGKSFIGALLAKALHGNTKDKILVMCYTNHALDQFLEDLLDIGIDSSDIVRLGAKSTPRTEPLGLFKQRSSHKRNYATWNTINALEADGNEQKITLDTSFQNYKNLTANPASILDYLEFEEPEYFAALTVPDDKSGMTMVTKHGKAIKKDYLYKRWIGNQGPGVCSDLLPAHCRDIWALDQNIREEKQRSWERALLSEQAESLSISIGLFDKCQSRLSATLGEKNREILKSKRIIGCTTTAAVMYSEDIRHASPGIVLLEEAGEILESHVLTAMTPDTKHLILIGDHQQLRPKINSYSLSTEKGDGYDLNVSLFERLIHAGFPHTTLMKQHRMCPEISSLVRNLTYPGLEDDQKTKNRPQPRGLCDRVIFFHHQNPEDTFAQVSDRRDENSKGSKRNAFEADIVLKIVKYLGQQGYGTDKLVVLTPYLGQLSLLMDTLSKQNDPVLNDLDSYDLVKAGLLSQAGASHSKRPIKLSTIDNFQGEESEIVIASLTRSNKTGDIGFMAAPERLNVLLSRARNVLILVGNSETFVSSRKGQKHWKPFIDQLKSDGHLYDGLPVQCEQHPQTNSILRTAEDFNRECPDGGCSAPCGVKLSCGVHECPSKCHQLADHSKMKCTKLVKWTCPRGHDLSLSCSQTKRSCRSCILEDQVKERKRKRDLELETERQRKQTEYARQLAEAQEEASHLKRVRRDEFDDAERARVLEQHRQEIEDLRNPPRPASPQPRMSSGAIASTPSNTTEASADSSVAVTRSPSAESKSQQVMPPPETSAAKKDWEYQKQFFNAQSQEIDKLIDMTGLESVKTKFLSIKAKVDVAIRQNIKLSRDRFGSVLLGNPGSGKTTVARLYAKFLSSMGIIPGDKFIETTGSRLANDGVSGCQKTIEALLKDGGGAIFIDEAYQLVGSSLGGTQVLNFLLAEVENLTGKVVFILAGYQRPMEKLFEHNTGLPSRFPHELKFEDFDDTELMQILVGCIEDKYRKQMKVEDNLGGLYCRIVARRIGRGRGREGFANARAVENAMSKIFERQAARLSLERRQGGSNIDDFFLSKEDMIGPDPSQALKSSNAWQKLQTMIGLDAVKKTVQAILDTMRYNYQRELDEKPLVEYSLNKVFLGNPGTGKTSIAKIYGQILVDIGFLSNGEVVVKNPSDFVGSVIGESEKNTKGILASTLGKVLVIDEAYGLFAGGTSDGASSKSDPYRVAVIDTIVAEVQSTPGDDRCVLLLGYKEPMEEMFQKVNPGLSRRFPIDQAFVFEDFTSSELDAILNLKLQEQGFGITDRGRRVVLEMLERARNRPHFGNAGEINNLLNTAKMRYQKRLSSTKRPGSVPDSILDAPDFDEDFDRADKKESVAKMFEGVIGCEDIVAKLEGYRQMVQTLRGLGMDPREQLPFNFVFRGPPGTGKTSTARKMGQVYYDMGLLASSEVVETSATDLVGQYVGQTGPKTQQVLERGLGKVLFIDEAYRLAEGHFAKEAMDEIVDAITKPRFAQKLIIILAGYDADINRLMSINLGLTSRFPESFQFDPLSPADCVKLMCELLLKEKRDLLSKSQAQFDLVCLESPDFEFMKGMSERFDRLSETAGWANARDVGTLTKTVFGKTLQSSSGKRLMLSKDTVLDALDSMINERSSREVYRQNPASTASKPRELTDLAIRTQPSSKPVTESDNQGSANEDVASSKKPDTMEPEPDNSAATMKRDAGVTDEVWHQLEKDKALAEAKEKEYLCLKEEEEEQKKKILKLKAEEEKAARELEEEERKADEDAKRRHEQARLQHELERRRQEAILATLRKQQEAFRKEQANQAKLRTMGVCVAGFQWIKQSGGYRCAGGFHWVSDAELGSS</sequence>
<evidence type="ECO:0000259" key="6">
    <source>
        <dbReference type="SMART" id="SM00382"/>
    </source>
</evidence>
<feature type="compositionally biased region" description="Polar residues" evidence="5">
    <location>
        <begin position="1215"/>
        <end position="1253"/>
    </location>
</feature>
<dbReference type="OrthoDB" id="2423195at2759"/>
<dbReference type="SUPFAM" id="SSF52540">
    <property type="entry name" value="P-loop containing nucleoside triphosphate hydrolases"/>
    <property type="match status" value="4"/>
</dbReference>
<evidence type="ECO:0000256" key="2">
    <source>
        <dbReference type="ARBA" id="ARBA00022741"/>
    </source>
</evidence>
<evidence type="ECO:0000256" key="5">
    <source>
        <dbReference type="SAM" id="MobiDB-lite"/>
    </source>
</evidence>
<feature type="compositionally biased region" description="Basic and acidic residues" evidence="5">
    <location>
        <begin position="1196"/>
        <end position="1206"/>
    </location>
</feature>
<feature type="domain" description="AAA+ ATPase" evidence="6">
    <location>
        <begin position="480"/>
        <end position="786"/>
    </location>
</feature>
<dbReference type="PRINTS" id="PR00819">
    <property type="entry name" value="CBXCFQXSUPER"/>
</dbReference>
<dbReference type="InterPro" id="IPR050773">
    <property type="entry name" value="CbxX/CfxQ_RuBisCO_ESX"/>
</dbReference>
<feature type="region of interest" description="Disordered" evidence="5">
    <location>
        <begin position="2113"/>
        <end position="2180"/>
    </location>
</feature>
<evidence type="ECO:0000313" key="8">
    <source>
        <dbReference type="Proteomes" id="UP001147752"/>
    </source>
</evidence>
<dbReference type="Pfam" id="PF00004">
    <property type="entry name" value="AAA"/>
    <property type="match status" value="3"/>
</dbReference>
<dbReference type="Gene3D" id="1.10.8.60">
    <property type="match status" value="1"/>
</dbReference>
<dbReference type="Proteomes" id="UP001147752">
    <property type="component" value="Unassembled WGS sequence"/>
</dbReference>
<feature type="region of interest" description="Disordered" evidence="5">
    <location>
        <begin position="1196"/>
        <end position="1262"/>
    </location>
</feature>
<feature type="domain" description="AAA+ ATPase" evidence="6">
    <location>
        <begin position="1316"/>
        <end position="1451"/>
    </location>
</feature>
<dbReference type="FunFam" id="1.10.8.60:FF:000160">
    <property type="entry name" value="WGS project CABT00000000 data, contig 2.55"/>
    <property type="match status" value="1"/>
</dbReference>
<dbReference type="CDD" id="cd00009">
    <property type="entry name" value="AAA"/>
    <property type="match status" value="3"/>
</dbReference>
<dbReference type="GO" id="GO:0016887">
    <property type="term" value="F:ATP hydrolysis activity"/>
    <property type="evidence" value="ECO:0007669"/>
    <property type="project" value="InterPro"/>
</dbReference>
<dbReference type="InterPro" id="IPR041677">
    <property type="entry name" value="DNA2/NAM7_AAA_11"/>
</dbReference>
<dbReference type="RefSeq" id="XP_056580726.1">
    <property type="nucleotide sequence ID" value="XM_056724476.1"/>
</dbReference>
<keyword evidence="3" id="KW-0378">Hydrolase</keyword>
<comment type="similarity">
    <text evidence="1">Belongs to the CbxX/CfxQ family.</text>
</comment>
<dbReference type="Gene3D" id="3.40.50.300">
    <property type="entry name" value="P-loop containing nucleotide triphosphate hydrolases"/>
    <property type="match status" value="5"/>
</dbReference>
<evidence type="ECO:0000256" key="3">
    <source>
        <dbReference type="ARBA" id="ARBA00022806"/>
    </source>
</evidence>
<keyword evidence="8" id="KW-1185">Reference proteome</keyword>
<dbReference type="EMBL" id="JAPZBT010000002">
    <property type="protein sequence ID" value="KAJ5374740.1"/>
    <property type="molecule type" value="Genomic_DNA"/>
</dbReference>
<dbReference type="CDD" id="cd18808">
    <property type="entry name" value="SF1_C_Upf1"/>
    <property type="match status" value="1"/>
</dbReference>
<feature type="domain" description="AAA+ ATPase" evidence="6">
    <location>
        <begin position="1875"/>
        <end position="2012"/>
    </location>
</feature>
<dbReference type="FunFam" id="3.40.50.300:FF:000216">
    <property type="entry name" value="Type VII secretion ATPase EccA"/>
    <property type="match status" value="3"/>
</dbReference>
<dbReference type="GO" id="GO:0005524">
    <property type="term" value="F:ATP binding"/>
    <property type="evidence" value="ECO:0007669"/>
    <property type="project" value="UniProtKB-KW"/>
</dbReference>
<protein>
    <submittedName>
        <fullName evidence="7">ATPase AAA-type core</fullName>
    </submittedName>
</protein>
<dbReference type="CDD" id="cd17936">
    <property type="entry name" value="EEXXEc_NFX1"/>
    <property type="match status" value="1"/>
</dbReference>
<keyword evidence="2" id="KW-0547">Nucleotide-binding</keyword>
<dbReference type="FunFam" id="3.40.50.300:FF:001660">
    <property type="entry name" value="NF-X1 finger and helicase protein, putative"/>
    <property type="match status" value="1"/>
</dbReference>
<evidence type="ECO:0000256" key="4">
    <source>
        <dbReference type="ARBA" id="ARBA00022840"/>
    </source>
</evidence>
<dbReference type="PANTHER" id="PTHR43392:SF2">
    <property type="entry name" value="AAA-TYPE ATPASE FAMILY PROTEIN _ ANKYRIN REPEAT FAMILY PROTEIN"/>
    <property type="match status" value="1"/>
</dbReference>
<feature type="domain" description="AAA+ ATPase" evidence="6">
    <location>
        <begin position="1594"/>
        <end position="1744"/>
    </location>
</feature>
<dbReference type="InterPro" id="IPR027417">
    <property type="entry name" value="P-loop_NTPase"/>
</dbReference>
<dbReference type="SMART" id="SM00382">
    <property type="entry name" value="AAA"/>
    <property type="match status" value="4"/>
</dbReference>
<organism evidence="7 8">
    <name type="scientific">Penicillium concentricum</name>
    <dbReference type="NCBI Taxonomy" id="293559"/>
    <lineage>
        <taxon>Eukaryota</taxon>
        <taxon>Fungi</taxon>
        <taxon>Dikarya</taxon>
        <taxon>Ascomycota</taxon>
        <taxon>Pezizomycotina</taxon>
        <taxon>Eurotiomycetes</taxon>
        <taxon>Eurotiomycetidae</taxon>
        <taxon>Eurotiales</taxon>
        <taxon>Aspergillaceae</taxon>
        <taxon>Penicillium</taxon>
    </lineage>
</organism>